<dbReference type="EMBL" id="JAWDGP010007329">
    <property type="protein sequence ID" value="KAK3725567.1"/>
    <property type="molecule type" value="Genomic_DNA"/>
</dbReference>
<feature type="compositionally biased region" description="Basic and acidic residues" evidence="1">
    <location>
        <begin position="296"/>
        <end position="312"/>
    </location>
</feature>
<proteinExistence type="predicted"/>
<dbReference type="GO" id="GO:0016780">
    <property type="term" value="F:phosphotransferase activity, for other substituted phosphate groups"/>
    <property type="evidence" value="ECO:0007669"/>
    <property type="project" value="InterPro"/>
</dbReference>
<feature type="transmembrane region" description="Helical" evidence="2">
    <location>
        <begin position="61"/>
        <end position="82"/>
    </location>
</feature>
<sequence>MDVFRLVVVPLTYFMQLIESCLFTLVRWYDEYMYSPLQTALWPVVAALPRSLTVDGRTFDVFTANIVSWARTLLVIPIALYLKYQLYWWGFACVIFHDFLDHLDGIVAKVQRQKYGQVDDPIVGGFMDAFCDKIVNVFSLWSVLMVTDFSQMSAAQICLYIGACSIIIAYEFALGIVRVQDFFRAYYYREFKKTDEMSTKTSTAAVMEGKLKEKLESMGIAALCVAQSNIVPLESVSGILGVSCLLLSVRLAHSSLMSKLEAREPLLRSHEHASDDEDEIKTRNRTSTDSLSELKNFTKDRQAQINRSDSRDSAINPITLDSTLQRS</sequence>
<evidence type="ECO:0000256" key="2">
    <source>
        <dbReference type="SAM" id="Phobius"/>
    </source>
</evidence>
<evidence type="ECO:0000313" key="4">
    <source>
        <dbReference type="Proteomes" id="UP001283361"/>
    </source>
</evidence>
<dbReference type="InterPro" id="IPR000462">
    <property type="entry name" value="CDP-OH_P_trans"/>
</dbReference>
<dbReference type="Proteomes" id="UP001283361">
    <property type="component" value="Unassembled WGS sequence"/>
</dbReference>
<dbReference type="GO" id="GO:0008654">
    <property type="term" value="P:phospholipid biosynthetic process"/>
    <property type="evidence" value="ECO:0007669"/>
    <property type="project" value="InterPro"/>
</dbReference>
<keyword evidence="2" id="KW-1133">Transmembrane helix</keyword>
<comment type="caution">
    <text evidence="3">The sequence shown here is derived from an EMBL/GenBank/DDBJ whole genome shotgun (WGS) entry which is preliminary data.</text>
</comment>
<evidence type="ECO:0000313" key="3">
    <source>
        <dbReference type="EMBL" id="KAK3725567.1"/>
    </source>
</evidence>
<keyword evidence="4" id="KW-1185">Reference proteome</keyword>
<feature type="transmembrane region" description="Helical" evidence="2">
    <location>
        <begin position="7"/>
        <end position="26"/>
    </location>
</feature>
<keyword evidence="2" id="KW-0812">Transmembrane</keyword>
<feature type="region of interest" description="Disordered" evidence="1">
    <location>
        <begin position="268"/>
        <end position="327"/>
    </location>
</feature>
<dbReference type="AlphaFoldDB" id="A0AAE0XXU4"/>
<feature type="compositionally biased region" description="Polar residues" evidence="1">
    <location>
        <begin position="285"/>
        <end position="295"/>
    </location>
</feature>
<gene>
    <name evidence="3" type="ORF">RRG08_042986</name>
</gene>
<evidence type="ECO:0000256" key="1">
    <source>
        <dbReference type="SAM" id="MobiDB-lite"/>
    </source>
</evidence>
<name>A0AAE0XXU4_9GAST</name>
<feature type="transmembrane region" description="Helical" evidence="2">
    <location>
        <begin position="154"/>
        <end position="177"/>
    </location>
</feature>
<reference evidence="3" key="1">
    <citation type="journal article" date="2023" name="G3 (Bethesda)">
        <title>A reference genome for the long-term kleptoplast-retaining sea slug Elysia crispata morphotype clarki.</title>
        <authorList>
            <person name="Eastman K.E."/>
            <person name="Pendleton A.L."/>
            <person name="Shaikh M.A."/>
            <person name="Suttiyut T."/>
            <person name="Ogas R."/>
            <person name="Tomko P."/>
            <person name="Gavelis G."/>
            <person name="Widhalm J.R."/>
            <person name="Wisecaver J.H."/>
        </authorList>
    </citation>
    <scope>NUCLEOTIDE SEQUENCE</scope>
    <source>
        <strain evidence="3">ECLA1</strain>
    </source>
</reference>
<dbReference type="InterPro" id="IPR043130">
    <property type="entry name" value="CDP-OH_PTrfase_TM_dom"/>
</dbReference>
<accession>A0AAE0XXU4</accession>
<dbReference type="GO" id="GO:0016020">
    <property type="term" value="C:membrane"/>
    <property type="evidence" value="ECO:0007669"/>
    <property type="project" value="InterPro"/>
</dbReference>
<dbReference type="Gene3D" id="1.20.120.1760">
    <property type="match status" value="1"/>
</dbReference>
<organism evidence="3 4">
    <name type="scientific">Elysia crispata</name>
    <name type="common">lettuce slug</name>
    <dbReference type="NCBI Taxonomy" id="231223"/>
    <lineage>
        <taxon>Eukaryota</taxon>
        <taxon>Metazoa</taxon>
        <taxon>Spiralia</taxon>
        <taxon>Lophotrochozoa</taxon>
        <taxon>Mollusca</taxon>
        <taxon>Gastropoda</taxon>
        <taxon>Heterobranchia</taxon>
        <taxon>Euthyneura</taxon>
        <taxon>Panpulmonata</taxon>
        <taxon>Sacoglossa</taxon>
        <taxon>Placobranchoidea</taxon>
        <taxon>Plakobranchidae</taxon>
        <taxon>Elysia</taxon>
    </lineage>
</organism>
<protein>
    <submittedName>
        <fullName evidence="3">Uncharacterized protein</fullName>
    </submittedName>
</protein>
<dbReference type="Pfam" id="PF01066">
    <property type="entry name" value="CDP-OH_P_transf"/>
    <property type="match status" value="1"/>
</dbReference>
<keyword evidence="2" id="KW-0472">Membrane</keyword>